<dbReference type="SUPFAM" id="SSF52540">
    <property type="entry name" value="P-loop containing nucleoside triphosphate hydrolases"/>
    <property type="match status" value="1"/>
</dbReference>
<reference evidence="1 2" key="1">
    <citation type="submission" date="2019-07" db="EMBL/GenBank/DDBJ databases">
        <title>Cryptosporangium phraense sp. nov., isolated from plant litter.</title>
        <authorList>
            <person name="Suriyachadkun C."/>
        </authorList>
    </citation>
    <scope>NUCLEOTIDE SEQUENCE [LARGE SCALE GENOMIC DNA]</scope>
    <source>
        <strain evidence="1 2">A-T 5661</strain>
    </source>
</reference>
<accession>A0A545AW36</accession>
<dbReference type="Proteomes" id="UP000317982">
    <property type="component" value="Unassembled WGS sequence"/>
</dbReference>
<dbReference type="InParanoid" id="A0A545AW36"/>
<comment type="caution">
    <text evidence="1">The sequence shown here is derived from an EMBL/GenBank/DDBJ whole genome shotgun (WGS) entry which is preliminary data.</text>
</comment>
<keyword evidence="2" id="KW-1185">Reference proteome</keyword>
<dbReference type="NCBIfam" id="NF040564">
    <property type="entry name" value="SCO2523_fam"/>
    <property type="match status" value="1"/>
</dbReference>
<dbReference type="AlphaFoldDB" id="A0A545AW36"/>
<name>A0A545AW36_9ACTN</name>
<dbReference type="EMBL" id="VIRS01000004">
    <property type="protein sequence ID" value="TQS45533.1"/>
    <property type="molecule type" value="Genomic_DNA"/>
</dbReference>
<proteinExistence type="predicted"/>
<dbReference type="OrthoDB" id="4561190at2"/>
<dbReference type="Gene3D" id="3.40.50.300">
    <property type="entry name" value="P-loop containing nucleotide triphosphate hydrolases"/>
    <property type="match status" value="1"/>
</dbReference>
<dbReference type="InterPro" id="IPR027417">
    <property type="entry name" value="P-loop_NTPase"/>
</dbReference>
<protein>
    <submittedName>
        <fullName evidence="1">ParA family protein</fullName>
    </submittedName>
</protein>
<sequence length="306" mass="33889">MIVFATSDKGGTGRSVTVSNVAYRRALHGDDVCYLDFDFGSPTSGAIFHINEAARGIPKVHGARNGRGLHSYVQGEISDPVRLDVWRTTDRSEMRDNPTSGGRLVLLPGDQGGGELPRVAGDVKQVARLFRTLDEEFGLCLVDLSAGRSYATDLVLEAVRSPLLKGVESRWLVFHRWTKQHIIAASGLVFGENGILASAGRNPEPLVRFVRTAVVDPDSSQLSGLRPAQVAWLRRCNRELQELAGKHGLGHTMMLGEIPLEPMLQWREQLLLDDDVYARQVANLDTLEAFESLADRLFDRKCWEML</sequence>
<evidence type="ECO:0000313" key="1">
    <source>
        <dbReference type="EMBL" id="TQS45533.1"/>
    </source>
</evidence>
<organism evidence="1 2">
    <name type="scientific">Cryptosporangium phraense</name>
    <dbReference type="NCBI Taxonomy" id="2593070"/>
    <lineage>
        <taxon>Bacteria</taxon>
        <taxon>Bacillati</taxon>
        <taxon>Actinomycetota</taxon>
        <taxon>Actinomycetes</taxon>
        <taxon>Cryptosporangiales</taxon>
        <taxon>Cryptosporangiaceae</taxon>
        <taxon>Cryptosporangium</taxon>
    </lineage>
</organism>
<dbReference type="RefSeq" id="WP_142703706.1">
    <property type="nucleotide sequence ID" value="NZ_VIRS01000004.1"/>
</dbReference>
<gene>
    <name evidence="1" type="ORF">FL583_07285</name>
</gene>
<evidence type="ECO:0000313" key="2">
    <source>
        <dbReference type="Proteomes" id="UP000317982"/>
    </source>
</evidence>